<sequence length="39" mass="4362">MISVLSIFLITLVPAITTIAISFIISWYEDDDVPLPTPR</sequence>
<protein>
    <submittedName>
        <fullName evidence="2">Uncharacterized protein</fullName>
    </submittedName>
</protein>
<comment type="caution">
    <text evidence="2">The sequence shown here is derived from an EMBL/GenBank/DDBJ whole genome shotgun (WGS) entry which is preliminary data.</text>
</comment>
<evidence type="ECO:0000313" key="3">
    <source>
        <dbReference type="Proteomes" id="UP001157134"/>
    </source>
</evidence>
<dbReference type="EMBL" id="BSSV01000004">
    <property type="protein sequence ID" value="GLX85952.1"/>
    <property type="molecule type" value="Genomic_DNA"/>
</dbReference>
<keyword evidence="1" id="KW-0472">Membrane</keyword>
<evidence type="ECO:0000313" key="2">
    <source>
        <dbReference type="EMBL" id="GLX85952.1"/>
    </source>
</evidence>
<feature type="transmembrane region" description="Helical" evidence="1">
    <location>
        <begin position="7"/>
        <end position="28"/>
    </location>
</feature>
<accession>A0ABQ6HGV6</accession>
<reference evidence="2 3" key="1">
    <citation type="submission" date="2023-03" db="EMBL/GenBank/DDBJ databases">
        <title>Thalassotalea loyana LMG 22536T draft genome sequence.</title>
        <authorList>
            <person name="Sawabe T."/>
        </authorList>
    </citation>
    <scope>NUCLEOTIDE SEQUENCE [LARGE SCALE GENOMIC DNA]</scope>
    <source>
        <strain evidence="2 3">LMG 22536</strain>
    </source>
</reference>
<name>A0ABQ6HGV6_9GAMM</name>
<keyword evidence="1" id="KW-1133">Transmembrane helix</keyword>
<proteinExistence type="predicted"/>
<gene>
    <name evidence="2" type="ORF">tloyanaT_22040</name>
</gene>
<organism evidence="2 3">
    <name type="scientific">Thalassotalea loyana</name>
    <dbReference type="NCBI Taxonomy" id="280483"/>
    <lineage>
        <taxon>Bacteria</taxon>
        <taxon>Pseudomonadati</taxon>
        <taxon>Pseudomonadota</taxon>
        <taxon>Gammaproteobacteria</taxon>
        <taxon>Alteromonadales</taxon>
        <taxon>Colwelliaceae</taxon>
        <taxon>Thalassotalea</taxon>
    </lineage>
</organism>
<evidence type="ECO:0000256" key="1">
    <source>
        <dbReference type="SAM" id="Phobius"/>
    </source>
</evidence>
<keyword evidence="3" id="KW-1185">Reference proteome</keyword>
<keyword evidence="1" id="KW-0812">Transmembrane</keyword>
<dbReference type="Proteomes" id="UP001157134">
    <property type="component" value="Unassembled WGS sequence"/>
</dbReference>